<comment type="similarity">
    <text evidence="5">Belongs to the cysteine-rich repeat secretory protein family.</text>
</comment>
<dbReference type="AlphaFoldDB" id="A0A7I8J492"/>
<keyword evidence="4" id="KW-0677">Repeat</keyword>
<keyword evidence="10" id="KW-1185">Reference proteome</keyword>
<dbReference type="CDD" id="cd23509">
    <property type="entry name" value="Gnk2-like"/>
    <property type="match status" value="2"/>
</dbReference>
<evidence type="ECO:0000256" key="5">
    <source>
        <dbReference type="ARBA" id="ARBA00038515"/>
    </source>
</evidence>
<feature type="domain" description="Gnk2-homologous" evidence="7">
    <location>
        <begin position="138"/>
        <end position="244"/>
    </location>
</feature>
<evidence type="ECO:0000313" key="8">
    <source>
        <dbReference type="EMBL" id="CAA2625494.1"/>
    </source>
</evidence>
<feature type="signal peptide" evidence="6">
    <location>
        <begin position="1"/>
        <end position="25"/>
    </location>
</feature>
<feature type="chain" id="PRO_5045019961" description="Gnk2-homologous domain-containing protein" evidence="6">
    <location>
        <begin position="26"/>
        <end position="269"/>
    </location>
</feature>
<gene>
    <name evidence="8" type="ORF">SI7747_09011253</name>
    <name evidence="9" type="ORF">SI8410_09012161</name>
</gene>
<keyword evidence="2" id="KW-0964">Secreted</keyword>
<reference evidence="8" key="1">
    <citation type="submission" date="2019-12" db="EMBL/GenBank/DDBJ databases">
        <authorList>
            <person name="Scholz U."/>
            <person name="Mascher M."/>
            <person name="Fiebig A."/>
        </authorList>
    </citation>
    <scope>NUCLEOTIDE SEQUENCE</scope>
</reference>
<dbReference type="Pfam" id="PF01657">
    <property type="entry name" value="Stress-antifung"/>
    <property type="match status" value="2"/>
</dbReference>
<dbReference type="OrthoDB" id="1731016at2759"/>
<keyword evidence="3 6" id="KW-0732">Signal</keyword>
<comment type="subcellular location">
    <subcellularLocation>
        <location evidence="1">Secreted</location>
    </subcellularLocation>
</comment>
<dbReference type="EMBL" id="LR743596">
    <property type="protein sequence ID" value="CAA2625494.1"/>
    <property type="molecule type" value="Genomic_DNA"/>
</dbReference>
<evidence type="ECO:0000256" key="3">
    <source>
        <dbReference type="ARBA" id="ARBA00022729"/>
    </source>
</evidence>
<sequence>MTSPPAPVLSLFLLFLLIAYPLCHAAAPLTEYCSYDKKASSAAKANIARVLATLQSNAPSNGFYTASYGTGSVDRAYGLAQCRQDVSVEDCRICLRDAPPQLSKRCKGQAEAWMWFDYCFVRYDTTPFTGKFDSGYGVYDYSEYNVTENVVEQRRFDRELRSLLGKVKTQAAARGNLGLGRDQTKFSSAVTIYALAQCTRDLPSQACSKCLSTEIGYFAQFCPQRKACRGLTSGCYLRYEIYPFFFPLSPGSPKASLAAEPLVSKVVSP</sequence>
<dbReference type="InterPro" id="IPR038408">
    <property type="entry name" value="GNK2_sf"/>
</dbReference>
<dbReference type="GO" id="GO:0005576">
    <property type="term" value="C:extracellular region"/>
    <property type="evidence" value="ECO:0007669"/>
    <property type="project" value="UniProtKB-SubCell"/>
</dbReference>
<dbReference type="EMBL" id="LR746272">
    <property type="protein sequence ID" value="CAA7401483.1"/>
    <property type="molecule type" value="Genomic_DNA"/>
</dbReference>
<evidence type="ECO:0000256" key="4">
    <source>
        <dbReference type="ARBA" id="ARBA00022737"/>
    </source>
</evidence>
<evidence type="ECO:0000256" key="6">
    <source>
        <dbReference type="SAM" id="SignalP"/>
    </source>
</evidence>
<dbReference type="InterPro" id="IPR050581">
    <property type="entry name" value="CRR_secretory_protein"/>
</dbReference>
<organism evidence="8">
    <name type="scientific">Spirodela intermedia</name>
    <name type="common">Intermediate duckweed</name>
    <dbReference type="NCBI Taxonomy" id="51605"/>
    <lineage>
        <taxon>Eukaryota</taxon>
        <taxon>Viridiplantae</taxon>
        <taxon>Streptophyta</taxon>
        <taxon>Embryophyta</taxon>
        <taxon>Tracheophyta</taxon>
        <taxon>Spermatophyta</taxon>
        <taxon>Magnoliopsida</taxon>
        <taxon>Liliopsida</taxon>
        <taxon>Araceae</taxon>
        <taxon>Lemnoideae</taxon>
        <taxon>Spirodela</taxon>
    </lineage>
</organism>
<dbReference type="PANTHER" id="PTHR32411:SF55">
    <property type="entry name" value="CYSTEINE-RICH REPEAT SECRETORY PROTEIN 55"/>
    <property type="match status" value="1"/>
</dbReference>
<dbReference type="PROSITE" id="PS51473">
    <property type="entry name" value="GNK2"/>
    <property type="match status" value="2"/>
</dbReference>
<evidence type="ECO:0000256" key="1">
    <source>
        <dbReference type="ARBA" id="ARBA00004613"/>
    </source>
</evidence>
<dbReference type="PANTHER" id="PTHR32411">
    <property type="entry name" value="CYSTEINE-RICH REPEAT SECRETORY PROTEIN 38-RELATED"/>
    <property type="match status" value="1"/>
</dbReference>
<dbReference type="Gene3D" id="3.30.430.20">
    <property type="entry name" value="Gnk2 domain, C-X8-C-X2-C motif"/>
    <property type="match status" value="2"/>
</dbReference>
<name>A0A7I8J492_SPIIN</name>
<dbReference type="InterPro" id="IPR002902">
    <property type="entry name" value="GNK2"/>
</dbReference>
<protein>
    <recommendedName>
        <fullName evidence="7">Gnk2-homologous domain-containing protein</fullName>
    </recommendedName>
</protein>
<evidence type="ECO:0000256" key="2">
    <source>
        <dbReference type="ARBA" id="ARBA00022525"/>
    </source>
</evidence>
<evidence type="ECO:0000313" key="9">
    <source>
        <dbReference type="EMBL" id="CAA7401483.1"/>
    </source>
</evidence>
<proteinExistence type="inferred from homology"/>
<dbReference type="Proteomes" id="UP000663760">
    <property type="component" value="Chromosome 9"/>
</dbReference>
<evidence type="ECO:0000313" key="10">
    <source>
        <dbReference type="Proteomes" id="UP000663760"/>
    </source>
</evidence>
<accession>A0A7I8J492</accession>
<evidence type="ECO:0000259" key="7">
    <source>
        <dbReference type="PROSITE" id="PS51473"/>
    </source>
</evidence>
<feature type="domain" description="Gnk2-homologous" evidence="7">
    <location>
        <begin position="25"/>
        <end position="128"/>
    </location>
</feature>